<evidence type="ECO:0000256" key="4">
    <source>
        <dbReference type="ARBA" id="ARBA00022692"/>
    </source>
</evidence>
<dbReference type="GO" id="GO:0008137">
    <property type="term" value="F:NADH dehydrogenase (ubiquinone) activity"/>
    <property type="evidence" value="ECO:0007669"/>
    <property type="project" value="UniProtKB-EC"/>
</dbReference>
<feature type="transmembrane region" description="Helical" evidence="11">
    <location>
        <begin position="57"/>
        <end position="80"/>
    </location>
</feature>
<accession>K7NBD2</accession>
<dbReference type="AlphaFoldDB" id="K7NBD2"/>
<evidence type="ECO:0000256" key="6">
    <source>
        <dbReference type="ARBA" id="ARBA00022989"/>
    </source>
</evidence>
<keyword evidence="6 11" id="KW-1133">Transmembrane helix</keyword>
<evidence type="ECO:0000256" key="10">
    <source>
        <dbReference type="ARBA" id="ARBA00049551"/>
    </source>
</evidence>
<sequence>MYLFEMLLILMIFTSMYSFCSLHKHLLMTLLSLEMLVLVVYLMVFLFMSSYNCGGYFILMFLTFAVCEGCLGLSILVSLIRCHGNDNIMSMNILSW</sequence>
<evidence type="ECO:0000256" key="7">
    <source>
        <dbReference type="ARBA" id="ARBA00023027"/>
    </source>
</evidence>
<dbReference type="GO" id="GO:0016020">
    <property type="term" value="C:membrane"/>
    <property type="evidence" value="ECO:0007669"/>
    <property type="project" value="UniProtKB-SubCell"/>
</dbReference>
<evidence type="ECO:0000256" key="9">
    <source>
        <dbReference type="ARBA" id="ARBA00031586"/>
    </source>
</evidence>
<evidence type="ECO:0000256" key="2">
    <source>
        <dbReference type="ARBA" id="ARBA00010519"/>
    </source>
</evidence>
<evidence type="ECO:0000256" key="11">
    <source>
        <dbReference type="SAM" id="Phobius"/>
    </source>
</evidence>
<evidence type="ECO:0000256" key="5">
    <source>
        <dbReference type="ARBA" id="ARBA00022967"/>
    </source>
</evidence>
<keyword evidence="5" id="KW-1278">Translocase</keyword>
<feature type="transmembrane region" description="Helical" evidence="11">
    <location>
        <begin position="6"/>
        <end position="23"/>
    </location>
</feature>
<geneLocation type="mitochondrion" evidence="12"/>
<keyword evidence="12" id="KW-0496">Mitochondrion</keyword>
<proteinExistence type="inferred from homology"/>
<reference evidence="12" key="1">
    <citation type="journal article" date="2012" name="PLoS ONE">
        <title>Comparative mitogenomic analysis of damsel bugs representing three tribes in the family Nabidae (Insecta: Hemiptera).</title>
        <authorList>
            <person name="Li H."/>
            <person name="Liu H.Y."/>
            <person name="Song F."/>
            <person name="Shi A.M."/>
            <person name="Zhou X.G."/>
            <person name="Cai W.Z."/>
        </authorList>
    </citation>
    <scope>NUCLEOTIDE SEQUENCE</scope>
</reference>
<feature type="transmembrane region" description="Helical" evidence="11">
    <location>
        <begin position="30"/>
        <end position="51"/>
    </location>
</feature>
<name>K7NBD2_9HEMI</name>
<evidence type="ECO:0000256" key="1">
    <source>
        <dbReference type="ARBA" id="ARBA00004141"/>
    </source>
</evidence>
<evidence type="ECO:0000256" key="3">
    <source>
        <dbReference type="ARBA" id="ARBA00016612"/>
    </source>
</evidence>
<protein>
    <recommendedName>
        <fullName evidence="3">NADH-ubiquinone oxidoreductase chain 4L</fullName>
    </recommendedName>
    <alternativeName>
        <fullName evidence="9">NADH dehydrogenase subunit 4L</fullName>
    </alternativeName>
</protein>
<organism evidence="12">
    <name type="scientific">Himacerus nodipes</name>
    <dbReference type="NCBI Taxonomy" id="1041166"/>
    <lineage>
        <taxon>Eukaryota</taxon>
        <taxon>Metazoa</taxon>
        <taxon>Ecdysozoa</taxon>
        <taxon>Arthropoda</taxon>
        <taxon>Hexapoda</taxon>
        <taxon>Insecta</taxon>
        <taxon>Pterygota</taxon>
        <taxon>Neoptera</taxon>
        <taxon>Paraneoptera</taxon>
        <taxon>Hemiptera</taxon>
        <taxon>Heteroptera</taxon>
        <taxon>Panheteroptera</taxon>
        <taxon>Cimicomorpha</taxon>
        <taxon>Nabidae</taxon>
        <taxon>Nabinae</taxon>
        <taxon>Himacerus</taxon>
        <taxon>Aptus</taxon>
    </lineage>
</organism>
<keyword evidence="7" id="KW-0520">NAD</keyword>
<evidence type="ECO:0000256" key="8">
    <source>
        <dbReference type="ARBA" id="ARBA00023136"/>
    </source>
</evidence>
<dbReference type="EMBL" id="JF927832">
    <property type="protein sequence ID" value="AEH21235.1"/>
    <property type="molecule type" value="Genomic_DNA"/>
</dbReference>
<keyword evidence="8 11" id="KW-0472">Membrane</keyword>
<comment type="subcellular location">
    <subcellularLocation>
        <location evidence="1">Membrane</location>
        <topology evidence="1">Multi-pass membrane protein</topology>
    </subcellularLocation>
</comment>
<comment type="similarity">
    <text evidence="2">Belongs to the complex I subunit 4L family.</text>
</comment>
<keyword evidence="4 11" id="KW-0812">Transmembrane</keyword>
<evidence type="ECO:0000313" key="12">
    <source>
        <dbReference type="EMBL" id="AEH21235.1"/>
    </source>
</evidence>
<comment type="catalytic activity">
    <reaction evidence="10">
        <text>a ubiquinone + NADH + 5 H(+)(in) = a ubiquinol + NAD(+) + 4 H(+)(out)</text>
        <dbReference type="Rhea" id="RHEA:29091"/>
        <dbReference type="Rhea" id="RHEA-COMP:9565"/>
        <dbReference type="Rhea" id="RHEA-COMP:9566"/>
        <dbReference type="ChEBI" id="CHEBI:15378"/>
        <dbReference type="ChEBI" id="CHEBI:16389"/>
        <dbReference type="ChEBI" id="CHEBI:17976"/>
        <dbReference type="ChEBI" id="CHEBI:57540"/>
        <dbReference type="ChEBI" id="CHEBI:57945"/>
        <dbReference type="EC" id="7.1.1.2"/>
    </reaction>
</comment>
<dbReference type="Gene3D" id="1.10.287.3510">
    <property type="match status" value="1"/>
</dbReference>
<gene>
    <name evidence="12" type="primary">ND4L</name>
</gene>
<dbReference type="Pfam" id="PF00420">
    <property type="entry name" value="Oxidored_q2"/>
    <property type="match status" value="1"/>
</dbReference>
<dbReference type="InterPro" id="IPR039428">
    <property type="entry name" value="NUOK/Mnh_C1-like"/>
</dbReference>